<dbReference type="GO" id="GO:0006567">
    <property type="term" value="P:L-threonine catabolic process"/>
    <property type="evidence" value="ECO:0007669"/>
    <property type="project" value="TreeGrafter"/>
</dbReference>
<evidence type="ECO:0000259" key="4">
    <source>
        <dbReference type="Pfam" id="PF00291"/>
    </source>
</evidence>
<accession>T1BHU3</accession>
<keyword evidence="2" id="KW-0663">Pyridoxal phosphate</keyword>
<feature type="domain" description="Tryptophan synthase beta chain-like PALP" evidence="4">
    <location>
        <begin position="2"/>
        <end position="122"/>
    </location>
</feature>
<dbReference type="PANTHER" id="PTHR48078">
    <property type="entry name" value="THREONINE DEHYDRATASE, MITOCHONDRIAL-RELATED"/>
    <property type="match status" value="1"/>
</dbReference>
<dbReference type="PANTHER" id="PTHR48078:SF6">
    <property type="entry name" value="L-THREONINE DEHYDRATASE CATABOLIC TDCB"/>
    <property type="match status" value="1"/>
</dbReference>
<evidence type="ECO:0000313" key="5">
    <source>
        <dbReference type="EMBL" id="EQD72531.1"/>
    </source>
</evidence>
<dbReference type="Pfam" id="PF00291">
    <property type="entry name" value="PALP"/>
    <property type="match status" value="1"/>
</dbReference>
<dbReference type="EMBL" id="AUZY01002292">
    <property type="protein sequence ID" value="EQD72531.1"/>
    <property type="molecule type" value="Genomic_DNA"/>
</dbReference>
<dbReference type="InterPro" id="IPR036052">
    <property type="entry name" value="TrpB-like_PALP_sf"/>
</dbReference>
<dbReference type="GO" id="GO:0009097">
    <property type="term" value="P:isoleucine biosynthetic process"/>
    <property type="evidence" value="ECO:0007669"/>
    <property type="project" value="TreeGrafter"/>
</dbReference>
<reference evidence="5" key="2">
    <citation type="journal article" date="2014" name="ISME J.">
        <title>Microbial stratification in low pH oxic and suboxic macroscopic growths along an acid mine drainage.</title>
        <authorList>
            <person name="Mendez-Garcia C."/>
            <person name="Mesa V."/>
            <person name="Sprenger R.R."/>
            <person name="Richter M."/>
            <person name="Diez M.S."/>
            <person name="Solano J."/>
            <person name="Bargiela R."/>
            <person name="Golyshina O.V."/>
            <person name="Manteca A."/>
            <person name="Ramos J.L."/>
            <person name="Gallego J.R."/>
            <person name="Llorente I."/>
            <person name="Martins Dos Santos V.A."/>
            <person name="Jensen O.N."/>
            <person name="Pelaez A.I."/>
            <person name="Sanchez J."/>
            <person name="Ferrer M."/>
        </authorList>
    </citation>
    <scope>NUCLEOTIDE SEQUENCE</scope>
</reference>
<dbReference type="GO" id="GO:0006565">
    <property type="term" value="P:L-serine catabolic process"/>
    <property type="evidence" value="ECO:0007669"/>
    <property type="project" value="TreeGrafter"/>
</dbReference>
<dbReference type="InterPro" id="IPR050147">
    <property type="entry name" value="Ser/Thr_Dehydratase"/>
</dbReference>
<evidence type="ECO:0000256" key="3">
    <source>
        <dbReference type="ARBA" id="ARBA00023239"/>
    </source>
</evidence>
<proteinExistence type="predicted"/>
<dbReference type="GO" id="GO:0003941">
    <property type="term" value="F:L-serine ammonia-lyase activity"/>
    <property type="evidence" value="ECO:0007669"/>
    <property type="project" value="TreeGrafter"/>
</dbReference>
<comment type="caution">
    <text evidence="5">The sequence shown here is derived from an EMBL/GenBank/DDBJ whole genome shotgun (WGS) entry which is preliminary data.</text>
</comment>
<sequence length="240" mass="25357">AGLAVAGRALGDPSLRIIGVQPEGVDSFRPALEAGHVVTVAPPRTFADGLATREVGRLCLEILREARAEAWTVNDAEIARATFLLLERAKVLAEGAGSAPLAGLLTHAGSLPDGPIVAVVSGGNLDPFVLDRILWYGLVAEGRLLRLRTLLGDRPGELNGFLKVAADRGANVRQIHHEREAPGGGPAEVGVEVELEVEGPEHAARLVESYGQSGWTIERIPLGAELRFDRTVTAAPSTRK</sequence>
<keyword evidence="3 5" id="KW-0456">Lyase</keyword>
<protein>
    <submittedName>
        <fullName evidence="5">Threonine ammonia-lyase</fullName>
    </submittedName>
</protein>
<feature type="non-terminal residue" evidence="5">
    <location>
        <position position="1"/>
    </location>
</feature>
<name>T1BHU3_9ZZZZ</name>
<comment type="cofactor">
    <cofactor evidence="1">
        <name>pyridoxal 5'-phosphate</name>
        <dbReference type="ChEBI" id="CHEBI:597326"/>
    </cofactor>
</comment>
<gene>
    <name evidence="5" type="ORF">B1B_03703</name>
</gene>
<dbReference type="SUPFAM" id="SSF53686">
    <property type="entry name" value="Tryptophan synthase beta subunit-like PLP-dependent enzymes"/>
    <property type="match status" value="1"/>
</dbReference>
<dbReference type="InterPro" id="IPR001926">
    <property type="entry name" value="TrpB-like_PALP"/>
</dbReference>
<reference evidence="5" key="1">
    <citation type="submission" date="2013-08" db="EMBL/GenBank/DDBJ databases">
        <authorList>
            <person name="Mendez C."/>
            <person name="Richter M."/>
            <person name="Ferrer M."/>
            <person name="Sanchez J."/>
        </authorList>
    </citation>
    <scope>NUCLEOTIDE SEQUENCE</scope>
</reference>
<evidence type="ECO:0000256" key="2">
    <source>
        <dbReference type="ARBA" id="ARBA00022898"/>
    </source>
</evidence>
<dbReference type="Gene3D" id="3.40.50.1100">
    <property type="match status" value="1"/>
</dbReference>
<dbReference type="AlphaFoldDB" id="T1BHU3"/>
<evidence type="ECO:0000256" key="1">
    <source>
        <dbReference type="ARBA" id="ARBA00001933"/>
    </source>
</evidence>
<dbReference type="GO" id="GO:0004794">
    <property type="term" value="F:threonine deaminase activity"/>
    <property type="evidence" value="ECO:0007669"/>
    <property type="project" value="TreeGrafter"/>
</dbReference>
<organism evidence="5">
    <name type="scientific">mine drainage metagenome</name>
    <dbReference type="NCBI Taxonomy" id="410659"/>
    <lineage>
        <taxon>unclassified sequences</taxon>
        <taxon>metagenomes</taxon>
        <taxon>ecological metagenomes</taxon>
    </lineage>
</organism>